<dbReference type="Proteomes" id="UP001163324">
    <property type="component" value="Chromosome 5"/>
</dbReference>
<comment type="caution">
    <text evidence="1">The sequence shown here is derived from an EMBL/GenBank/DDBJ whole genome shotgun (WGS) entry which is preliminary data.</text>
</comment>
<sequence length="516" mass="57793">MNKEATKAKIRGYVEKNKLVFVPAAVEDNQPYWAHPLLCAWKSDGSLKTREPLESIYRTCYPAPGMAELGEFFTSVLDLESVTLGQLFDELKELQKRRSADEAWILALYKDIEGSLRYAPLSEKKEFLTKFSQEPLIFVVTSAGPQWRPVKDCIWTSDVYTEEMFRNRVAIGLVYHEHEDLFVRQFGVERVTSDMICDEIREKLLGMPSPPPIAGVKCLIRTINDLVNMEGMTAAGYDGKKLRILPLRSPSNALISEPKFEVGDAAADFIIDDRKDLKALGQKARWLDFTFEEVKELGPFIWWLGLDNKRVSSLVRRSVTVETDSEVTVLKSKDRSIARKAHAILRIAIHFQSPRSTRDIKALYRILGSVTIYEATKICLRYALSQGGSEHKIVARNTGVLLEEQAGSAPSLRITVPKDSDKQHLSFLSHLPRELYTWLMATAKDPEPYEDPKAIHALSLVLNAPVSIVHWILDSEGIVSVDVPTADDVQSLHEPPSSPAAGAPITAATFVFRGGA</sequence>
<evidence type="ECO:0000313" key="2">
    <source>
        <dbReference type="Proteomes" id="UP001163324"/>
    </source>
</evidence>
<dbReference type="EMBL" id="CM047944">
    <property type="protein sequence ID" value="KAI9899485.1"/>
    <property type="molecule type" value="Genomic_DNA"/>
</dbReference>
<accession>A0ACC0V020</accession>
<proteinExistence type="predicted"/>
<keyword evidence="2" id="KW-1185">Reference proteome</keyword>
<protein>
    <submittedName>
        <fullName evidence="1">Uncharacterized protein</fullName>
    </submittedName>
</protein>
<evidence type="ECO:0000313" key="1">
    <source>
        <dbReference type="EMBL" id="KAI9899485.1"/>
    </source>
</evidence>
<name>A0ACC0V020_9HYPO</name>
<gene>
    <name evidence="1" type="ORF">N3K66_005946</name>
</gene>
<organism evidence="1 2">
    <name type="scientific">Trichothecium roseum</name>
    <dbReference type="NCBI Taxonomy" id="47278"/>
    <lineage>
        <taxon>Eukaryota</taxon>
        <taxon>Fungi</taxon>
        <taxon>Dikarya</taxon>
        <taxon>Ascomycota</taxon>
        <taxon>Pezizomycotina</taxon>
        <taxon>Sordariomycetes</taxon>
        <taxon>Hypocreomycetidae</taxon>
        <taxon>Hypocreales</taxon>
        <taxon>Hypocreales incertae sedis</taxon>
        <taxon>Trichothecium</taxon>
    </lineage>
</organism>
<reference evidence="1" key="1">
    <citation type="submission" date="2022-10" db="EMBL/GenBank/DDBJ databases">
        <title>Complete Genome of Trichothecium roseum strain YXFP-22015, a Plant Pathogen Isolated from Citrus.</title>
        <authorList>
            <person name="Wang Y."/>
            <person name="Zhu L."/>
        </authorList>
    </citation>
    <scope>NUCLEOTIDE SEQUENCE</scope>
    <source>
        <strain evidence="1">YXFP-22015</strain>
    </source>
</reference>